<feature type="region of interest" description="Disordered" evidence="2">
    <location>
        <begin position="700"/>
        <end position="719"/>
    </location>
</feature>
<keyword evidence="5" id="KW-1185">Reference proteome</keyword>
<dbReference type="InterPro" id="IPR050944">
    <property type="entry name" value="FAM83"/>
</dbReference>
<feature type="compositionally biased region" description="Polar residues" evidence="2">
    <location>
        <begin position="1581"/>
        <end position="1599"/>
    </location>
</feature>
<dbReference type="GO" id="GO:0019901">
    <property type="term" value="F:protein kinase binding"/>
    <property type="evidence" value="ECO:0007669"/>
    <property type="project" value="TreeGrafter"/>
</dbReference>
<dbReference type="SUPFAM" id="SSF56024">
    <property type="entry name" value="Phospholipase D/nuclease"/>
    <property type="match status" value="1"/>
</dbReference>
<feature type="compositionally biased region" description="Polar residues" evidence="2">
    <location>
        <begin position="580"/>
        <end position="592"/>
    </location>
</feature>
<feature type="compositionally biased region" description="Pro residues" evidence="2">
    <location>
        <begin position="1330"/>
        <end position="1340"/>
    </location>
</feature>
<dbReference type="GO" id="GO:0007165">
    <property type="term" value="P:signal transduction"/>
    <property type="evidence" value="ECO:0007669"/>
    <property type="project" value="TreeGrafter"/>
</dbReference>
<feature type="compositionally biased region" description="Polar residues" evidence="2">
    <location>
        <begin position="606"/>
        <end position="616"/>
    </location>
</feature>
<protein>
    <submittedName>
        <fullName evidence="4">Protein FAM83G</fullName>
    </submittedName>
</protein>
<reference evidence="4" key="1">
    <citation type="journal article" date="2023" name="Front. Mar. Sci.">
        <title>A new Merluccius polli reference genome to investigate the effects of global change in West African waters.</title>
        <authorList>
            <person name="Mateo J.L."/>
            <person name="Blanco-Fernandez C."/>
            <person name="Garcia-Vazquez E."/>
            <person name="Machado-Schiaffino G."/>
        </authorList>
    </citation>
    <scope>NUCLEOTIDE SEQUENCE</scope>
    <source>
        <strain evidence="4">C29</strain>
        <tissue evidence="4">Fin</tissue>
    </source>
</reference>
<evidence type="ECO:0000256" key="1">
    <source>
        <dbReference type="ARBA" id="ARBA00006937"/>
    </source>
</evidence>
<dbReference type="Gene3D" id="3.30.870.10">
    <property type="entry name" value="Endonuclease Chain A"/>
    <property type="match status" value="1"/>
</dbReference>
<comment type="similarity">
    <text evidence="1">Belongs to the FAM83 family.</text>
</comment>
<dbReference type="PANTHER" id="PTHR16181">
    <property type="entry name" value="PROTEIN FAM83A-RELATED"/>
    <property type="match status" value="1"/>
</dbReference>
<feature type="compositionally biased region" description="Basic and acidic residues" evidence="2">
    <location>
        <begin position="593"/>
        <end position="605"/>
    </location>
</feature>
<evidence type="ECO:0000313" key="4">
    <source>
        <dbReference type="EMBL" id="KAK0132540.1"/>
    </source>
</evidence>
<dbReference type="PANTHER" id="PTHR16181:SF29">
    <property type="entry name" value="PROTEIN FAM83A-RELATED"/>
    <property type="match status" value="1"/>
</dbReference>
<comment type="caution">
    <text evidence="4">The sequence shown here is derived from an EMBL/GenBank/DDBJ whole genome shotgun (WGS) entry which is preliminary data.</text>
</comment>
<feature type="compositionally biased region" description="Polar residues" evidence="2">
    <location>
        <begin position="336"/>
        <end position="351"/>
    </location>
</feature>
<feature type="region of interest" description="Disordered" evidence="2">
    <location>
        <begin position="1098"/>
        <end position="1124"/>
    </location>
</feature>
<feature type="region of interest" description="Disordered" evidence="2">
    <location>
        <begin position="481"/>
        <end position="532"/>
    </location>
</feature>
<dbReference type="InterPro" id="IPR012461">
    <property type="entry name" value="SACK1"/>
</dbReference>
<dbReference type="Proteomes" id="UP001174136">
    <property type="component" value="Unassembled WGS sequence"/>
</dbReference>
<feature type="compositionally biased region" description="Polar residues" evidence="2">
    <location>
        <begin position="520"/>
        <end position="532"/>
    </location>
</feature>
<evidence type="ECO:0000259" key="3">
    <source>
        <dbReference type="Pfam" id="PF07894"/>
    </source>
</evidence>
<feature type="region of interest" description="Disordered" evidence="2">
    <location>
        <begin position="1298"/>
        <end position="1540"/>
    </location>
</feature>
<organism evidence="4 5">
    <name type="scientific">Merluccius polli</name>
    <name type="common">Benguela hake</name>
    <name type="synonym">Merluccius cadenati</name>
    <dbReference type="NCBI Taxonomy" id="89951"/>
    <lineage>
        <taxon>Eukaryota</taxon>
        <taxon>Metazoa</taxon>
        <taxon>Chordata</taxon>
        <taxon>Craniata</taxon>
        <taxon>Vertebrata</taxon>
        <taxon>Euteleostomi</taxon>
        <taxon>Actinopterygii</taxon>
        <taxon>Neopterygii</taxon>
        <taxon>Teleostei</taxon>
        <taxon>Neoteleostei</taxon>
        <taxon>Acanthomorphata</taxon>
        <taxon>Zeiogadaria</taxon>
        <taxon>Gadariae</taxon>
        <taxon>Gadiformes</taxon>
        <taxon>Gadoidei</taxon>
        <taxon>Merlucciidae</taxon>
        <taxon>Merluccius</taxon>
    </lineage>
</organism>
<feature type="compositionally biased region" description="Polar residues" evidence="2">
    <location>
        <begin position="751"/>
        <end position="766"/>
    </location>
</feature>
<feature type="region of interest" description="Disordered" evidence="2">
    <location>
        <begin position="1581"/>
        <end position="1621"/>
    </location>
</feature>
<dbReference type="EMBL" id="JAOPHQ010006260">
    <property type="protein sequence ID" value="KAK0132540.1"/>
    <property type="molecule type" value="Genomic_DNA"/>
</dbReference>
<feature type="region of interest" description="Disordered" evidence="2">
    <location>
        <begin position="544"/>
        <end position="617"/>
    </location>
</feature>
<feature type="compositionally biased region" description="Low complexity" evidence="2">
    <location>
        <begin position="1341"/>
        <end position="1353"/>
    </location>
</feature>
<proteinExistence type="inferred from homology"/>
<feature type="compositionally biased region" description="Basic and acidic residues" evidence="2">
    <location>
        <begin position="1376"/>
        <end position="1402"/>
    </location>
</feature>
<feature type="compositionally biased region" description="Polar residues" evidence="2">
    <location>
        <begin position="1247"/>
        <end position="1258"/>
    </location>
</feature>
<feature type="compositionally biased region" description="Polar residues" evidence="2">
    <location>
        <begin position="1641"/>
        <end position="1662"/>
    </location>
</feature>
<feature type="region of interest" description="Disordered" evidence="2">
    <location>
        <begin position="1243"/>
        <end position="1264"/>
    </location>
</feature>
<evidence type="ECO:0000256" key="2">
    <source>
        <dbReference type="SAM" id="MobiDB-lite"/>
    </source>
</evidence>
<feature type="region of interest" description="Disordered" evidence="2">
    <location>
        <begin position="1634"/>
        <end position="1662"/>
    </location>
</feature>
<sequence>MALSQLQCLDDNNVNQRTHEAKPEFFYCENQRLALEVLLRDGRDAFRGFLEARQLRGFLSDSELEAITRAVEPYDPGSDVLHLRPAGDVKAGDDSAPLSLQYWPDLSDTSVPQLDLGWPDCASYRGVTRTTVHTQPPQDDQAHIKEIVRKTIAHAQKVIAVVMDLFTDVDIFRDLLEAGYKRKVSVYILLERSTLPQFLSMCDQAKMHLGHLKNLRVRCGGGGELIMRSCTRLRGSLGHRFMFVDGDKAVSGSYRYTWMSSRLDRHLVTVVTGQAVDAFDRLFRELYANSSIVDLQQVAMEPEPESLPQPVVVAPPSAAMARKLYNPKYALLAMSTNNTSPASNSGQNSPKDSQDKAGVVMKGKSQTAKKAAQVEPPPIHPGLVDLEKANLIPYLPTWPEPDPSSDVIGFINVRDGNRPTQVHMQRSERFETSQAIRFSSPFSMSKETLPEVAQPRQHVSNLPDVTVQKAYPTQKVTVDKAQPPTLATQQSGQDVHMVEKESVETHTLTSEPKIKAEKQPVNTESKPSTNTATQQITIHHIDAPTPFSSKAPIIKPGSAAPTRPIQNLTIKDPGRYPDTASKNNVGQSTPTIDTDKSLHSEHVSNSDHMQTSNPASSHYHASLNAIHQQNAALPVQTQTRIAQDCTISFNQDLSTKSQSPSTEDFTPSMPISTLNCISFSTVSPASPAFQRCTSPSITTSVSVTSSPSSTTTTVPVVPPSCHSLSSPLPPFSSIPTSSIPSSASNPFINSHSNTSPLPCSTQTTSPLTPPVPKPRTVHLLMDSWSKCNVLNQPLDNGVVSEPGKLSGSGPVLDYCKTVFKQQDNVIMTGTRTQVGPTTVCNSTKSAEWQDRSDMKTYSLNDVKDGLSKKFPDSKKATERRTQSILTGNTLQADDKQIKEMMPKESGNTNQAENMVRSHRVIEELSKPDKDREIVTKPHFKKATHVQTNEGLLQQQSQTHTATASEPPSSFHAPENITVIDIQNVPKQNTDDTPGSLSVDNISCAHTQGGQHGVTTHPSNDKAVNHVHNRLNSAEAKAKQDSHTTEQQTRPHTLELPAYVLCSPTPEKEQQLHEAPACTPTVSKISPCTPTAGFRTPDAHCCSSPDTRTPTPDMSDGYVSSRDDSALSTTSDEYCECNESPHPSPIFDQGISLADDRFITTPFTHREYTRATSANTNIMPSPTHMNAANAKIVFETSANSSISPSFVPQTRAQTKYKGETEEESGREEYIVCIREDRAAILAVDEQSRTGSEGLSQTAQKGRHQLPLKIKQYQESTVSLSPQRQSDPPETVDVDRYASAKKSANIQTPTLPILRRSSSSASSDNTVSPFITPVPSPAPTPTPKRATAQPKAPQPDTEVGRSAVVCSRRGHGEGNQVFRKDSRQDRKWEEDLHMDEQKDTELGTKVDLSTSSQKSSRELRSETSTLSVEQHSGLEMKSGPWVARETQGKKGLRSPQGRPQQQNHHSQVSLQSPAAKHARPTRPYSGNQPPRSYLPAMQVSSKVDHVSPQSLHNSAPRQSPFKRHSSMTTTGSLKGADQKSPSEDFLRRSFHYVQPLAGQDSGPFRKPQSSFLYTYTNAQSQLQPQTQPMASGNQVAQTQSKYRQDSAVGDLGPGDPGQDLSKTGFSFSIGKLYNLKGLKNKGSSSPSQCKRSPNPSAQVRKSTG</sequence>
<dbReference type="Pfam" id="PF07894">
    <property type="entry name" value="SACK1"/>
    <property type="match status" value="1"/>
</dbReference>
<name>A0AA47M2Q1_MERPO</name>
<feature type="compositionally biased region" description="Polar residues" evidence="2">
    <location>
        <begin position="1455"/>
        <end position="1470"/>
    </location>
</feature>
<feature type="region of interest" description="Disordered" evidence="2">
    <location>
        <begin position="336"/>
        <end position="381"/>
    </location>
</feature>
<gene>
    <name evidence="4" type="primary">FAM83G</name>
    <name evidence="4" type="ORF">N1851_032619</name>
</gene>
<feature type="region of interest" description="Disordered" evidence="2">
    <location>
        <begin position="745"/>
        <end position="770"/>
    </location>
</feature>
<feature type="domain" description="Scaffolding anchor of CK1" evidence="3">
    <location>
        <begin position="15"/>
        <end position="291"/>
    </location>
</feature>
<feature type="compositionally biased region" description="Polar residues" evidence="2">
    <location>
        <begin position="1505"/>
        <end position="1515"/>
    </location>
</feature>
<evidence type="ECO:0000313" key="5">
    <source>
        <dbReference type="Proteomes" id="UP001174136"/>
    </source>
</evidence>
<accession>A0AA47M2Q1</accession>